<gene>
    <name evidence="4" type="ORF">DD235_06820</name>
</gene>
<reference evidence="5" key="1">
    <citation type="submission" date="2018-05" db="EMBL/GenBank/DDBJ databases">
        <authorList>
            <person name="Li Y."/>
        </authorList>
    </citation>
    <scope>NUCLEOTIDE SEQUENCE [LARGE SCALE GENOMIC DNA]</scope>
    <source>
        <strain evidence="5">3d-2-2</strain>
    </source>
</reference>
<dbReference type="AlphaFoldDB" id="A0A2V1JZ09"/>
<comment type="similarity">
    <text evidence="1">Belongs to the NAD(P)H dehydrogenase (quinone) family.</text>
</comment>
<protein>
    <submittedName>
        <fullName evidence="4">NAD(P)H dehydrogenase</fullName>
    </submittedName>
</protein>
<dbReference type="InterPro" id="IPR051545">
    <property type="entry name" value="NAD(P)H_dehydrogenase_qn"/>
</dbReference>
<dbReference type="InterPro" id="IPR029039">
    <property type="entry name" value="Flavoprotein-like_sf"/>
</dbReference>
<dbReference type="PANTHER" id="PTHR10204">
    <property type="entry name" value="NAD P H OXIDOREDUCTASE-RELATED"/>
    <property type="match status" value="1"/>
</dbReference>
<accession>A0A2V1JZ09</accession>
<dbReference type="PANTHER" id="PTHR10204:SF34">
    <property type="entry name" value="NAD(P)H DEHYDROGENASE [QUINONE] 1 ISOFORM 1"/>
    <property type="match status" value="1"/>
</dbReference>
<dbReference type="Proteomes" id="UP000245212">
    <property type="component" value="Unassembled WGS sequence"/>
</dbReference>
<evidence type="ECO:0000256" key="2">
    <source>
        <dbReference type="ARBA" id="ARBA00023002"/>
    </source>
</evidence>
<dbReference type="RefSeq" id="WP_109061307.1">
    <property type="nucleotide sequence ID" value="NZ_QETA01000002.1"/>
</dbReference>
<name>A0A2V1JZ09_9BURK</name>
<dbReference type="SUPFAM" id="SSF52218">
    <property type="entry name" value="Flavoproteins"/>
    <property type="match status" value="1"/>
</dbReference>
<proteinExistence type="inferred from homology"/>
<dbReference type="Gene3D" id="3.40.50.360">
    <property type="match status" value="1"/>
</dbReference>
<sequence>MHVLIVVAHPSPDSLTHAIAAQVARGIATAGPQHSVEIADLAAEGFDPRYSDADLAAFRQPGQVSVDVAAEQARVDRADALVLVYPIYWWSFPALLKGWIDRVFTEGWAYDDGPRGLLGRLRVHSVAIGAADMRTYARHGYFGAMRTQIDHGIFGYCGAQVQSSELFSLAEAGFPQAHFEEAQALGRRIVQKE</sequence>
<evidence type="ECO:0000313" key="4">
    <source>
        <dbReference type="EMBL" id="PWF24029.1"/>
    </source>
</evidence>
<feature type="domain" description="Flavodoxin-like fold" evidence="3">
    <location>
        <begin position="1"/>
        <end position="169"/>
    </location>
</feature>
<keyword evidence="5" id="KW-1185">Reference proteome</keyword>
<dbReference type="Pfam" id="PF02525">
    <property type="entry name" value="Flavodoxin_2"/>
    <property type="match status" value="1"/>
</dbReference>
<dbReference type="EMBL" id="QETA01000002">
    <property type="protein sequence ID" value="PWF24029.1"/>
    <property type="molecule type" value="Genomic_DNA"/>
</dbReference>
<dbReference type="InterPro" id="IPR003680">
    <property type="entry name" value="Flavodoxin_fold"/>
</dbReference>
<dbReference type="GO" id="GO:0005829">
    <property type="term" value="C:cytosol"/>
    <property type="evidence" value="ECO:0007669"/>
    <property type="project" value="TreeGrafter"/>
</dbReference>
<evidence type="ECO:0000313" key="5">
    <source>
        <dbReference type="Proteomes" id="UP000245212"/>
    </source>
</evidence>
<evidence type="ECO:0000259" key="3">
    <source>
        <dbReference type="Pfam" id="PF02525"/>
    </source>
</evidence>
<organism evidence="4 5">
    <name type="scientific">Corticimicrobacter populi</name>
    <dbReference type="NCBI Taxonomy" id="2175229"/>
    <lineage>
        <taxon>Bacteria</taxon>
        <taxon>Pseudomonadati</taxon>
        <taxon>Pseudomonadota</taxon>
        <taxon>Betaproteobacteria</taxon>
        <taxon>Burkholderiales</taxon>
        <taxon>Alcaligenaceae</taxon>
        <taxon>Corticimicrobacter</taxon>
    </lineage>
</organism>
<keyword evidence="2" id="KW-0560">Oxidoreductase</keyword>
<comment type="caution">
    <text evidence="4">The sequence shown here is derived from an EMBL/GenBank/DDBJ whole genome shotgun (WGS) entry which is preliminary data.</text>
</comment>
<dbReference type="GO" id="GO:0003955">
    <property type="term" value="F:NAD(P)H dehydrogenase (quinone) activity"/>
    <property type="evidence" value="ECO:0007669"/>
    <property type="project" value="TreeGrafter"/>
</dbReference>
<evidence type="ECO:0000256" key="1">
    <source>
        <dbReference type="ARBA" id="ARBA00006252"/>
    </source>
</evidence>